<feature type="coiled-coil region" evidence="1">
    <location>
        <begin position="21"/>
        <end position="69"/>
    </location>
</feature>
<dbReference type="EMBL" id="JALJOQ010000080">
    <property type="protein sequence ID" value="KAK9800779.1"/>
    <property type="molecule type" value="Genomic_DNA"/>
</dbReference>
<evidence type="ECO:0000313" key="2">
    <source>
        <dbReference type="EMBL" id="KAK9800779.1"/>
    </source>
</evidence>
<comment type="caution">
    <text evidence="2">The sequence shown here is derived from an EMBL/GenBank/DDBJ whole genome shotgun (WGS) entry which is preliminary data.</text>
</comment>
<name>A0AAW1NWA4_9CHLO</name>
<keyword evidence="3" id="KW-1185">Reference proteome</keyword>
<proteinExistence type="predicted"/>
<sequence>MADVHQPADHRQAWRQARQHIFEHEQILSELRLQLQTADQQLQAVLSGAKDIKQEVAEARQACTECAANTAGLKSERQVLDQRLKCMHQQHEGYLNQRGLLHQGLQHSRQMLQTHRDASATFKSEHEDYLKDVSELYLEQLRPAEALTEHRHHVLGIAALEYTDQPGDCWCDSSCCSGQT</sequence>
<protein>
    <submittedName>
        <fullName evidence="2">Uncharacterized protein</fullName>
    </submittedName>
</protein>
<evidence type="ECO:0000313" key="3">
    <source>
        <dbReference type="Proteomes" id="UP001465755"/>
    </source>
</evidence>
<gene>
    <name evidence="2" type="ORF">WJX73_001941</name>
</gene>
<evidence type="ECO:0000256" key="1">
    <source>
        <dbReference type="SAM" id="Coils"/>
    </source>
</evidence>
<dbReference type="Proteomes" id="UP001465755">
    <property type="component" value="Unassembled WGS sequence"/>
</dbReference>
<organism evidence="2 3">
    <name type="scientific">Symbiochloris irregularis</name>
    <dbReference type="NCBI Taxonomy" id="706552"/>
    <lineage>
        <taxon>Eukaryota</taxon>
        <taxon>Viridiplantae</taxon>
        <taxon>Chlorophyta</taxon>
        <taxon>core chlorophytes</taxon>
        <taxon>Trebouxiophyceae</taxon>
        <taxon>Trebouxiales</taxon>
        <taxon>Trebouxiaceae</taxon>
        <taxon>Symbiochloris</taxon>
    </lineage>
</organism>
<keyword evidence="1" id="KW-0175">Coiled coil</keyword>
<dbReference type="AlphaFoldDB" id="A0AAW1NWA4"/>
<reference evidence="2 3" key="1">
    <citation type="journal article" date="2024" name="Nat. Commun.">
        <title>Phylogenomics reveals the evolutionary origins of lichenization in chlorophyte algae.</title>
        <authorList>
            <person name="Puginier C."/>
            <person name="Libourel C."/>
            <person name="Otte J."/>
            <person name="Skaloud P."/>
            <person name="Haon M."/>
            <person name="Grisel S."/>
            <person name="Petersen M."/>
            <person name="Berrin J.G."/>
            <person name="Delaux P.M."/>
            <person name="Dal Grande F."/>
            <person name="Keller J."/>
        </authorList>
    </citation>
    <scope>NUCLEOTIDE SEQUENCE [LARGE SCALE GENOMIC DNA]</scope>
    <source>
        <strain evidence="2 3">SAG 2036</strain>
    </source>
</reference>
<accession>A0AAW1NWA4</accession>